<keyword evidence="1" id="KW-0548">Nucleotidyltransferase</keyword>
<name>A0A8X6SRP9_TRICX</name>
<evidence type="ECO:0000313" key="2">
    <source>
        <dbReference type="Proteomes" id="UP000887159"/>
    </source>
</evidence>
<dbReference type="SUPFAM" id="SSF57756">
    <property type="entry name" value="Retrovirus zinc finger-like domains"/>
    <property type="match status" value="1"/>
</dbReference>
<protein>
    <submittedName>
        <fullName evidence="1">RNA-directed DNA polymerase from mobile element jockey</fullName>
    </submittedName>
</protein>
<dbReference type="EMBL" id="BMAU01021349">
    <property type="protein sequence ID" value="GFY18764.1"/>
    <property type="molecule type" value="Genomic_DNA"/>
</dbReference>
<dbReference type="Proteomes" id="UP000887159">
    <property type="component" value="Unassembled WGS sequence"/>
</dbReference>
<keyword evidence="2" id="KW-1185">Reference proteome</keyword>
<dbReference type="InterPro" id="IPR036875">
    <property type="entry name" value="Znf_CCHC_sf"/>
</dbReference>
<sequence>MKGIRLPNFKTVRLIGERNIRYKHRRIKTFITSDDPSIEHYAKVIPTKDLILTFNTPKLPTTIKAGYLNCKIRPYIPNPLRCFKCQRFGHSRTSCRGQLICSRYATVGHYSTDCALEAKSINCSQPHSADSKLYPKWKTEKQIQEVKTNRNITYLEARKLIAPPISQTYSQAAKSSTISVSTQTDENITEIKYPPLTLLQPSSLPKPNISPSIPSVSASSAQADLLTSTPPIAAIISESPPVNPITNYDPYTSNIFAFPSNSGVKPSSASPSIQDTKLKAKARFRKKKKQLLKKMNDAMFEIKRKQHKPGHDRVRSQRI</sequence>
<dbReference type="Gene3D" id="4.10.60.10">
    <property type="entry name" value="Zinc finger, CCHC-type"/>
    <property type="match status" value="1"/>
</dbReference>
<dbReference type="AlphaFoldDB" id="A0A8X6SRP9"/>
<accession>A0A8X6SRP9</accession>
<proteinExistence type="predicted"/>
<organism evidence="1 2">
    <name type="scientific">Trichonephila clavipes</name>
    <name type="common">Golden silk orbweaver</name>
    <name type="synonym">Nephila clavipes</name>
    <dbReference type="NCBI Taxonomy" id="2585209"/>
    <lineage>
        <taxon>Eukaryota</taxon>
        <taxon>Metazoa</taxon>
        <taxon>Ecdysozoa</taxon>
        <taxon>Arthropoda</taxon>
        <taxon>Chelicerata</taxon>
        <taxon>Arachnida</taxon>
        <taxon>Araneae</taxon>
        <taxon>Araneomorphae</taxon>
        <taxon>Entelegynae</taxon>
        <taxon>Araneoidea</taxon>
        <taxon>Nephilidae</taxon>
        <taxon>Trichonephila</taxon>
    </lineage>
</organism>
<dbReference type="GO" id="GO:0003676">
    <property type="term" value="F:nucleic acid binding"/>
    <property type="evidence" value="ECO:0007669"/>
    <property type="project" value="InterPro"/>
</dbReference>
<reference evidence="1" key="1">
    <citation type="submission" date="2020-08" db="EMBL/GenBank/DDBJ databases">
        <title>Multicomponent nature underlies the extraordinary mechanical properties of spider dragline silk.</title>
        <authorList>
            <person name="Kono N."/>
            <person name="Nakamura H."/>
            <person name="Mori M."/>
            <person name="Yoshida Y."/>
            <person name="Ohtoshi R."/>
            <person name="Malay A.D."/>
            <person name="Moran D.A.P."/>
            <person name="Tomita M."/>
            <person name="Numata K."/>
            <person name="Arakawa K."/>
        </authorList>
    </citation>
    <scope>NUCLEOTIDE SEQUENCE</scope>
</reference>
<comment type="caution">
    <text evidence="1">The sequence shown here is derived from an EMBL/GenBank/DDBJ whole genome shotgun (WGS) entry which is preliminary data.</text>
</comment>
<keyword evidence="1" id="KW-0808">Transferase</keyword>
<dbReference type="GO" id="GO:0003964">
    <property type="term" value="F:RNA-directed DNA polymerase activity"/>
    <property type="evidence" value="ECO:0007669"/>
    <property type="project" value="UniProtKB-KW"/>
</dbReference>
<dbReference type="GO" id="GO:0008270">
    <property type="term" value="F:zinc ion binding"/>
    <property type="evidence" value="ECO:0007669"/>
    <property type="project" value="InterPro"/>
</dbReference>
<evidence type="ECO:0000313" key="1">
    <source>
        <dbReference type="EMBL" id="GFY18764.1"/>
    </source>
</evidence>
<keyword evidence="1" id="KW-0695">RNA-directed DNA polymerase</keyword>
<gene>
    <name evidence="1" type="primary">pol_2666</name>
    <name evidence="1" type="ORF">TNCV_2399841</name>
</gene>